<evidence type="ECO:0000313" key="3">
    <source>
        <dbReference type="Proteomes" id="UP000821853"/>
    </source>
</evidence>
<dbReference type="VEuPathDB" id="VectorBase:HLOH_059990"/>
<keyword evidence="1" id="KW-0812">Transmembrane</keyword>
<evidence type="ECO:0000256" key="1">
    <source>
        <dbReference type="SAM" id="Phobius"/>
    </source>
</evidence>
<accession>A0A9J6H4A0</accession>
<dbReference type="EMBL" id="JABSTR010000011">
    <property type="protein sequence ID" value="KAH9382565.1"/>
    <property type="molecule type" value="Genomic_DNA"/>
</dbReference>
<keyword evidence="1" id="KW-1133">Transmembrane helix</keyword>
<keyword evidence="1" id="KW-0472">Membrane</keyword>
<dbReference type="OrthoDB" id="6513458at2759"/>
<dbReference type="AlphaFoldDB" id="A0A9J6H4A0"/>
<feature type="transmembrane region" description="Helical" evidence="1">
    <location>
        <begin position="38"/>
        <end position="61"/>
    </location>
</feature>
<evidence type="ECO:0000313" key="2">
    <source>
        <dbReference type="EMBL" id="KAH9382565.1"/>
    </source>
</evidence>
<comment type="caution">
    <text evidence="2">The sequence shown here is derived from an EMBL/GenBank/DDBJ whole genome shotgun (WGS) entry which is preliminary data.</text>
</comment>
<reference evidence="2 3" key="1">
    <citation type="journal article" date="2020" name="Cell">
        <title>Large-Scale Comparative Analyses of Tick Genomes Elucidate Their Genetic Diversity and Vector Capacities.</title>
        <authorList>
            <consortium name="Tick Genome and Microbiome Consortium (TIGMIC)"/>
            <person name="Jia N."/>
            <person name="Wang J."/>
            <person name="Shi W."/>
            <person name="Du L."/>
            <person name="Sun Y."/>
            <person name="Zhan W."/>
            <person name="Jiang J.F."/>
            <person name="Wang Q."/>
            <person name="Zhang B."/>
            <person name="Ji P."/>
            <person name="Bell-Sakyi L."/>
            <person name="Cui X.M."/>
            <person name="Yuan T.T."/>
            <person name="Jiang B.G."/>
            <person name="Yang W.F."/>
            <person name="Lam T.T."/>
            <person name="Chang Q.C."/>
            <person name="Ding S.J."/>
            <person name="Wang X.J."/>
            <person name="Zhu J.G."/>
            <person name="Ruan X.D."/>
            <person name="Zhao L."/>
            <person name="Wei J.T."/>
            <person name="Ye R.Z."/>
            <person name="Que T.C."/>
            <person name="Du C.H."/>
            <person name="Zhou Y.H."/>
            <person name="Cheng J.X."/>
            <person name="Dai P.F."/>
            <person name="Guo W.B."/>
            <person name="Han X.H."/>
            <person name="Huang E.J."/>
            <person name="Li L.F."/>
            <person name="Wei W."/>
            <person name="Gao Y.C."/>
            <person name="Liu J.Z."/>
            <person name="Shao H.Z."/>
            <person name="Wang X."/>
            <person name="Wang C.C."/>
            <person name="Yang T.C."/>
            <person name="Huo Q.B."/>
            <person name="Li W."/>
            <person name="Chen H.Y."/>
            <person name="Chen S.E."/>
            <person name="Zhou L.G."/>
            <person name="Ni X.B."/>
            <person name="Tian J.H."/>
            <person name="Sheng Y."/>
            <person name="Liu T."/>
            <person name="Pan Y.S."/>
            <person name="Xia L.Y."/>
            <person name="Li J."/>
            <person name="Zhao F."/>
            <person name="Cao W.C."/>
        </authorList>
    </citation>
    <scope>NUCLEOTIDE SEQUENCE [LARGE SCALE GENOMIC DNA]</scope>
    <source>
        <strain evidence="2">HaeL-2018</strain>
    </source>
</reference>
<dbReference type="Proteomes" id="UP000821853">
    <property type="component" value="Chromosome 9"/>
</dbReference>
<keyword evidence="3" id="KW-1185">Reference proteome</keyword>
<gene>
    <name evidence="2" type="ORF">HPB48_011991</name>
</gene>
<organism evidence="2 3">
    <name type="scientific">Haemaphysalis longicornis</name>
    <name type="common">Bush tick</name>
    <dbReference type="NCBI Taxonomy" id="44386"/>
    <lineage>
        <taxon>Eukaryota</taxon>
        <taxon>Metazoa</taxon>
        <taxon>Ecdysozoa</taxon>
        <taxon>Arthropoda</taxon>
        <taxon>Chelicerata</taxon>
        <taxon>Arachnida</taxon>
        <taxon>Acari</taxon>
        <taxon>Parasitiformes</taxon>
        <taxon>Ixodida</taxon>
        <taxon>Ixodoidea</taxon>
        <taxon>Ixodidae</taxon>
        <taxon>Haemaphysalinae</taxon>
        <taxon>Haemaphysalis</taxon>
    </lineage>
</organism>
<name>A0A9J6H4A0_HAELO</name>
<sequence>MTAHDALGTVMTDVFYGLPVVQHKGVGVAGFLGSQLGLVYVIVGASLAALLLLALLVVIMVKCRTLSGNQYSPDSEKLTKDLQMRAEMGDLRPGEEILKEEAQLKEALNGNGTHINGDGWVVPYSQIVSEHKSPADAQDTRL</sequence>
<proteinExistence type="predicted"/>
<protein>
    <submittedName>
        <fullName evidence="2">Uncharacterized protein</fullName>
    </submittedName>
</protein>